<protein>
    <submittedName>
        <fullName evidence="2">High mobility group protein B1</fullName>
    </submittedName>
</protein>
<evidence type="ECO:0000256" key="1">
    <source>
        <dbReference type="SAM" id="MobiDB-lite"/>
    </source>
</evidence>
<accession>A0A226E7F6</accession>
<dbReference type="AlphaFoldDB" id="A0A226E7F6"/>
<dbReference type="EMBL" id="LNIX01000005">
    <property type="protein sequence ID" value="OXA53535.1"/>
    <property type="molecule type" value="Genomic_DNA"/>
</dbReference>
<organism evidence="2 3">
    <name type="scientific">Folsomia candida</name>
    <name type="common">Springtail</name>
    <dbReference type="NCBI Taxonomy" id="158441"/>
    <lineage>
        <taxon>Eukaryota</taxon>
        <taxon>Metazoa</taxon>
        <taxon>Ecdysozoa</taxon>
        <taxon>Arthropoda</taxon>
        <taxon>Hexapoda</taxon>
        <taxon>Collembola</taxon>
        <taxon>Entomobryomorpha</taxon>
        <taxon>Isotomoidea</taxon>
        <taxon>Isotomidae</taxon>
        <taxon>Proisotominae</taxon>
        <taxon>Folsomia</taxon>
    </lineage>
</organism>
<reference evidence="2 3" key="1">
    <citation type="submission" date="2015-12" db="EMBL/GenBank/DDBJ databases">
        <title>The genome of Folsomia candida.</title>
        <authorList>
            <person name="Faddeeva A."/>
            <person name="Derks M.F."/>
            <person name="Anvar Y."/>
            <person name="Smit S."/>
            <person name="Van Straalen N."/>
            <person name="Roelofs D."/>
        </authorList>
    </citation>
    <scope>NUCLEOTIDE SEQUENCE [LARGE SCALE GENOMIC DNA]</scope>
    <source>
        <strain evidence="2 3">VU population</strain>
        <tissue evidence="2">Whole body</tissue>
    </source>
</reference>
<proteinExistence type="predicted"/>
<keyword evidence="3" id="KW-1185">Reference proteome</keyword>
<dbReference type="Proteomes" id="UP000198287">
    <property type="component" value="Unassembled WGS sequence"/>
</dbReference>
<dbReference type="GO" id="GO:0005634">
    <property type="term" value="C:nucleus"/>
    <property type="evidence" value="ECO:0007669"/>
    <property type="project" value="UniProtKB-ARBA"/>
</dbReference>
<dbReference type="CDD" id="cd00084">
    <property type="entry name" value="HMG-box_SF"/>
    <property type="match status" value="1"/>
</dbReference>
<dbReference type="InterPro" id="IPR036910">
    <property type="entry name" value="HMG_box_dom_sf"/>
</dbReference>
<feature type="region of interest" description="Disordered" evidence="1">
    <location>
        <begin position="254"/>
        <end position="347"/>
    </location>
</feature>
<dbReference type="OrthoDB" id="498543at2759"/>
<dbReference type="SUPFAM" id="SSF47095">
    <property type="entry name" value="HMG-box"/>
    <property type="match status" value="1"/>
</dbReference>
<evidence type="ECO:0000313" key="2">
    <source>
        <dbReference type="EMBL" id="OXA53535.1"/>
    </source>
</evidence>
<feature type="compositionally biased region" description="Basic and acidic residues" evidence="1">
    <location>
        <begin position="281"/>
        <end position="305"/>
    </location>
</feature>
<sequence>MAKPKHIYAALEGLTDHEFSQYISEIEFGDEVFLYKPGEVFLSIWSRGTKTIVNATKIDPPKKAKIILIPVSYDHSFSMKNLRNCEDHFALLMISLKDWTALYVDGKMLVNQPFYKDPRYRRVRTNLLPKLRKIFNRHIPMKTFRFKNQMRVPNGCAVPIISAIDSIASGMKVHTPTQKEEFQILQKIGRYFEGKKKKVAYTWQEWKDIQKPVEIVSEQSRTEELTRRRATGDEITVSGLSKLASKKWRELSSEQKAMAEREKEQYGDGDDDRKSRRSVKNKKDDKGEKENDGETKKPKKVKDPNAPESNMTSFFVFSNEQRPILNESPEFKASKGAGSPLEGVGRI</sequence>
<name>A0A226E7F6_FOLCA</name>
<comment type="caution">
    <text evidence="2">The sequence shown here is derived from an EMBL/GenBank/DDBJ whole genome shotgun (WGS) entry which is preliminary data.</text>
</comment>
<feature type="compositionally biased region" description="Polar residues" evidence="1">
    <location>
        <begin position="307"/>
        <end position="321"/>
    </location>
</feature>
<evidence type="ECO:0000313" key="3">
    <source>
        <dbReference type="Proteomes" id="UP000198287"/>
    </source>
</evidence>
<feature type="compositionally biased region" description="Basic and acidic residues" evidence="1">
    <location>
        <begin position="254"/>
        <end position="274"/>
    </location>
</feature>
<gene>
    <name evidence="2" type="ORF">Fcan01_11515</name>
</gene>